<name>A0A3N4GQM8_9LACT</name>
<dbReference type="Proteomes" id="UP000273977">
    <property type="component" value="Unassembled WGS sequence"/>
</dbReference>
<keyword evidence="3" id="KW-1185">Reference proteome</keyword>
<dbReference type="SUPFAM" id="SSF48371">
    <property type="entry name" value="ARM repeat"/>
    <property type="match status" value="1"/>
</dbReference>
<evidence type="ECO:0000256" key="1">
    <source>
        <dbReference type="SAM" id="Phobius"/>
    </source>
</evidence>
<protein>
    <recommendedName>
        <fullName evidence="4">HEAT repeat domain-containing protein</fullName>
    </recommendedName>
</protein>
<dbReference type="AlphaFoldDB" id="A0A3N4GQM8"/>
<keyword evidence="1" id="KW-1133">Transmembrane helix</keyword>
<dbReference type="EMBL" id="RKMG01000007">
    <property type="protein sequence ID" value="RPA60920.1"/>
    <property type="molecule type" value="Genomic_DNA"/>
</dbReference>
<reference evidence="2 3" key="1">
    <citation type="submission" date="2018-11" db="EMBL/GenBank/DDBJ databases">
        <title>Aerococcus sp. SJQ22, whole genome shotgun sequence.</title>
        <authorList>
            <person name="Sun L."/>
            <person name="Gao X."/>
            <person name="Chen W."/>
            <person name="Huang K."/>
        </authorList>
    </citation>
    <scope>NUCLEOTIDE SEQUENCE [LARGE SCALE GENOMIC DNA]</scope>
    <source>
        <strain evidence="2 3">SJQ22</strain>
    </source>
</reference>
<comment type="caution">
    <text evidence="2">The sequence shown here is derived from an EMBL/GenBank/DDBJ whole genome shotgun (WGS) entry which is preliminary data.</text>
</comment>
<sequence length="348" mass="41186">MNLFFSVTLYTMAALTVAIILSFFYFAHIRKQKRIEKDIRDAYIQKNHRAWFNFLYRKEPLDKQLLWENTAELKAIESILLSYNRNTQDSVIRDQTQFFADKYLTEDYQKKLSNRRWSVRMNTLRRVAGFHMTTLNTVLRDMMDKPKSIDETFTLLQIYQEILPEEFVDQLIKYQDNLSEYQFKQLFIGMSQQIKNMLVPMFQSLNKVGQYAFIDIAGKHPTFSDHYNLMALLDDEDQEIRIRALKAMSEGTIISDREKILSFMDSDIWQERLMVAKIFAKRPISENETVYRNLIEDPTWWVRNEAARVLSLTHNGRAVLRDIMENSDDKYAVDVSRAFLLKTKGGIA</sequence>
<organism evidence="2 3">
    <name type="scientific">Aerococcus agrisoli</name>
    <dbReference type="NCBI Taxonomy" id="2487350"/>
    <lineage>
        <taxon>Bacteria</taxon>
        <taxon>Bacillati</taxon>
        <taxon>Bacillota</taxon>
        <taxon>Bacilli</taxon>
        <taxon>Lactobacillales</taxon>
        <taxon>Aerococcaceae</taxon>
        <taxon>Aerococcus</taxon>
    </lineage>
</organism>
<evidence type="ECO:0000313" key="2">
    <source>
        <dbReference type="EMBL" id="RPA60920.1"/>
    </source>
</evidence>
<keyword evidence="1" id="KW-0472">Membrane</keyword>
<dbReference type="InterPro" id="IPR016024">
    <property type="entry name" value="ARM-type_fold"/>
</dbReference>
<dbReference type="Gene3D" id="1.25.10.10">
    <property type="entry name" value="Leucine-rich Repeat Variant"/>
    <property type="match status" value="1"/>
</dbReference>
<accession>A0A3N4GQM8</accession>
<gene>
    <name evidence="2" type="ORF">EF384_03455</name>
</gene>
<dbReference type="InterPro" id="IPR011989">
    <property type="entry name" value="ARM-like"/>
</dbReference>
<evidence type="ECO:0008006" key="4">
    <source>
        <dbReference type="Google" id="ProtNLM"/>
    </source>
</evidence>
<evidence type="ECO:0000313" key="3">
    <source>
        <dbReference type="Proteomes" id="UP000273977"/>
    </source>
</evidence>
<feature type="transmembrane region" description="Helical" evidence="1">
    <location>
        <begin position="6"/>
        <end position="27"/>
    </location>
</feature>
<proteinExistence type="predicted"/>
<keyword evidence="1" id="KW-0812">Transmembrane</keyword>